<comment type="caution">
    <text evidence="4">The sequence shown here is derived from an EMBL/GenBank/DDBJ whole genome shotgun (WGS) entry which is preliminary data.</text>
</comment>
<protein>
    <submittedName>
        <fullName evidence="4">SDR family oxidoreductase</fullName>
    </submittedName>
</protein>
<dbReference type="EMBL" id="RHQL01000002">
    <property type="protein sequence ID" value="RRV12933.1"/>
    <property type="molecule type" value="Genomic_DNA"/>
</dbReference>
<dbReference type="AlphaFoldDB" id="A0A3R8VYU7"/>
<accession>A0A3R8VYU7</accession>
<comment type="pathway">
    <text evidence="1">Bacterial outer membrane biogenesis; LPS O-antigen biosynthesis.</text>
</comment>
<dbReference type="CDD" id="cd08946">
    <property type="entry name" value="SDR_e"/>
    <property type="match status" value="1"/>
</dbReference>
<dbReference type="Gene3D" id="3.40.50.720">
    <property type="entry name" value="NAD(P)-binding Rossmann-like Domain"/>
    <property type="match status" value="1"/>
</dbReference>
<dbReference type="SUPFAM" id="SSF51735">
    <property type="entry name" value="NAD(P)-binding Rossmann-fold domains"/>
    <property type="match status" value="1"/>
</dbReference>
<evidence type="ECO:0000256" key="1">
    <source>
        <dbReference type="ARBA" id="ARBA00005125"/>
    </source>
</evidence>
<gene>
    <name evidence="4" type="ORF">EGJ28_04715</name>
</gene>
<comment type="similarity">
    <text evidence="2">Belongs to the NAD(P)-dependent epimerase/dehydratase family.</text>
</comment>
<proteinExistence type="inferred from homology"/>
<dbReference type="PANTHER" id="PTHR43000">
    <property type="entry name" value="DTDP-D-GLUCOSE 4,6-DEHYDRATASE-RELATED"/>
    <property type="match status" value="1"/>
</dbReference>
<dbReference type="InterPro" id="IPR001509">
    <property type="entry name" value="Epimerase_deHydtase"/>
</dbReference>
<organism evidence="4 5">
    <name type="scientific">Stutzerimonas xanthomarina</name>
    <dbReference type="NCBI Taxonomy" id="271420"/>
    <lineage>
        <taxon>Bacteria</taxon>
        <taxon>Pseudomonadati</taxon>
        <taxon>Pseudomonadota</taxon>
        <taxon>Gammaproteobacteria</taxon>
        <taxon>Pseudomonadales</taxon>
        <taxon>Pseudomonadaceae</taxon>
        <taxon>Stutzerimonas</taxon>
    </lineage>
</organism>
<dbReference type="InterPro" id="IPR036291">
    <property type="entry name" value="NAD(P)-bd_dom_sf"/>
</dbReference>
<dbReference type="RefSeq" id="WP_125876333.1">
    <property type="nucleotide sequence ID" value="NZ_RHQL01000002.1"/>
</dbReference>
<dbReference type="Proteomes" id="UP000276506">
    <property type="component" value="Unassembled WGS sequence"/>
</dbReference>
<evidence type="ECO:0000313" key="4">
    <source>
        <dbReference type="EMBL" id="RRV12933.1"/>
    </source>
</evidence>
<dbReference type="Pfam" id="PF01370">
    <property type="entry name" value="Epimerase"/>
    <property type="match status" value="1"/>
</dbReference>
<evidence type="ECO:0000259" key="3">
    <source>
        <dbReference type="Pfam" id="PF01370"/>
    </source>
</evidence>
<name>A0A3R8VYU7_9GAMM</name>
<feature type="domain" description="NAD-dependent epimerase/dehydratase" evidence="3">
    <location>
        <begin position="5"/>
        <end position="213"/>
    </location>
</feature>
<evidence type="ECO:0000256" key="2">
    <source>
        <dbReference type="ARBA" id="ARBA00007637"/>
    </source>
</evidence>
<evidence type="ECO:0000313" key="5">
    <source>
        <dbReference type="Proteomes" id="UP000276506"/>
    </source>
</evidence>
<reference evidence="4 5" key="1">
    <citation type="submission" date="2018-10" db="EMBL/GenBank/DDBJ databases">
        <title>Transmission dynamics of multidrug resistant bacteria on intensive care unit surfaces.</title>
        <authorList>
            <person name="D'Souza A.W."/>
            <person name="Potter R.F."/>
            <person name="Wallace M."/>
            <person name="Shupe A."/>
            <person name="Patel S."/>
            <person name="Sun S."/>
            <person name="Gul D."/>
            <person name="Kwon J.H."/>
            <person name="Andleeb S."/>
            <person name="Burnham C.-A.D."/>
            <person name="Dantas G."/>
        </authorList>
    </citation>
    <scope>NUCLEOTIDE SEQUENCE [LARGE SCALE GENOMIC DNA]</scope>
    <source>
        <strain evidence="4 5">PX_177</strain>
    </source>
</reference>
<sequence>MNKVALLTGVTGFIGGELARRLIKEGWSIAIVVRSESDLSFIEDVQEKATTHLYNGTTRSLITIIAEVKPDVVFHLASLFLVDHAPDQVAELISSNVLFGTQLLEAMVICDVKNIVNTGTGWQNYHCDNYRAVNLYAATKQAFEDILDFYVDKYSLSSVTLKLFDTYGPNDKRRKLIRLMVDAIKNGEELGVSPGDQVIDISHVDDVVEHFLQAGIFCMTSELNSSQKYFISGERFTIKELASTIELVISREASIIYGARPYRDREVMYLPSVKDRMPPWNDSFVRRSIKQGVLALLT</sequence>